<evidence type="ECO:0000313" key="1">
    <source>
        <dbReference type="EMBL" id="CAB3996163.1"/>
    </source>
</evidence>
<keyword evidence="2" id="KW-1185">Reference proteome</keyword>
<dbReference type="PANTHER" id="PTHR46880:SF5">
    <property type="entry name" value="DUF4371 DOMAIN-CONTAINING PROTEIN"/>
    <property type="match status" value="1"/>
</dbReference>
<gene>
    <name evidence="1" type="ORF">PACLA_8A056018</name>
</gene>
<comment type="caution">
    <text evidence="1">The sequence shown here is derived from an EMBL/GenBank/DDBJ whole genome shotgun (WGS) entry which is preliminary data.</text>
</comment>
<reference evidence="1" key="1">
    <citation type="submission" date="2020-04" db="EMBL/GenBank/DDBJ databases">
        <authorList>
            <person name="Alioto T."/>
            <person name="Alioto T."/>
            <person name="Gomez Garrido J."/>
        </authorList>
    </citation>
    <scope>NUCLEOTIDE SEQUENCE</scope>
    <source>
        <strain evidence="1">A484AB</strain>
    </source>
</reference>
<name>A0A6S7GW35_PARCT</name>
<dbReference type="AlphaFoldDB" id="A0A6S7GW35"/>
<dbReference type="OrthoDB" id="6597828at2759"/>
<dbReference type="Proteomes" id="UP001152795">
    <property type="component" value="Unassembled WGS sequence"/>
</dbReference>
<evidence type="ECO:0000313" key="2">
    <source>
        <dbReference type="Proteomes" id="UP001152795"/>
    </source>
</evidence>
<dbReference type="PANTHER" id="PTHR46880">
    <property type="entry name" value="RAS-ASSOCIATING DOMAIN-CONTAINING PROTEIN"/>
    <property type="match status" value="1"/>
</dbReference>
<protein>
    <submittedName>
        <fullName evidence="1">Uncharacterized protein</fullName>
    </submittedName>
</protein>
<accession>A0A6S7GW35</accession>
<organism evidence="1 2">
    <name type="scientific">Paramuricea clavata</name>
    <name type="common">Red gorgonian</name>
    <name type="synonym">Violescent sea-whip</name>
    <dbReference type="NCBI Taxonomy" id="317549"/>
    <lineage>
        <taxon>Eukaryota</taxon>
        <taxon>Metazoa</taxon>
        <taxon>Cnidaria</taxon>
        <taxon>Anthozoa</taxon>
        <taxon>Octocorallia</taxon>
        <taxon>Malacalcyonacea</taxon>
        <taxon>Plexauridae</taxon>
        <taxon>Paramuricea</taxon>
    </lineage>
</organism>
<proteinExistence type="predicted"/>
<dbReference type="EMBL" id="CACRXK020002812">
    <property type="protein sequence ID" value="CAB3996163.1"/>
    <property type="molecule type" value="Genomic_DNA"/>
</dbReference>
<sequence length="366" mass="41316">MLEVIADLVRGEVCKTLHNSLCYSVQIDGSMDRQQQDSKFVTARHVQENEVSVETVFVGIVSSDKSGAEGLLDALCTSIASLESKQSDVAEETCELSVAIMTKMVGISTDGESANTGRKAGLWQLLKDKLKRNLITTWHLNSSVPELKYWMADVTAVSTFFRVSARRTKELHKIDNKCLVYPRHFEVRFAERTCTLLKAILHNLNASRKLWSNISDKILPSDSNVEIQQATGFCNKWHKGSRQVWLTALMYDVCQVFKELQQNFQRPRLILLEMITARETALRKLNLMKQGPIAGGMEEKYSINEIDDNESRGRRSPHYSAIRSEVIMSAVNFLGDRLQMEEDGTIANITRILKASSPKEIIDASR</sequence>